<dbReference type="GO" id="GO:0001675">
    <property type="term" value="P:acrosome assembly"/>
    <property type="evidence" value="ECO:0007669"/>
    <property type="project" value="TreeGrafter"/>
</dbReference>
<proteinExistence type="predicted"/>
<dbReference type="GO" id="GO:0007289">
    <property type="term" value="P:spermatid nucleus differentiation"/>
    <property type="evidence" value="ECO:0007669"/>
    <property type="project" value="TreeGrafter"/>
</dbReference>
<evidence type="ECO:0000256" key="1">
    <source>
        <dbReference type="ARBA" id="ARBA00022723"/>
    </source>
</evidence>
<evidence type="ECO:0000256" key="3">
    <source>
        <dbReference type="ARBA" id="ARBA00022771"/>
    </source>
</evidence>
<keyword evidence="9" id="KW-1185">Reference proteome</keyword>
<protein>
    <recommendedName>
        <fullName evidence="7">Arf-GAP domain-containing protein</fullName>
    </recommendedName>
</protein>
<gene>
    <name evidence="8" type="ORF">JZ751_013797</name>
</gene>
<evidence type="ECO:0000256" key="5">
    <source>
        <dbReference type="PROSITE-ProRule" id="PRU00288"/>
    </source>
</evidence>
<evidence type="ECO:0000256" key="2">
    <source>
        <dbReference type="ARBA" id="ARBA00022737"/>
    </source>
</evidence>
<feature type="region of interest" description="Disordered" evidence="6">
    <location>
        <begin position="179"/>
        <end position="198"/>
    </location>
</feature>
<dbReference type="SUPFAM" id="SSF57863">
    <property type="entry name" value="ArfGap/RecO-like zinc finger"/>
    <property type="match status" value="1"/>
</dbReference>
<dbReference type="SMART" id="SM00105">
    <property type="entry name" value="ArfGap"/>
    <property type="match status" value="1"/>
</dbReference>
<comment type="caution">
    <text evidence="8">The sequence shown here is derived from an EMBL/GenBank/DDBJ whole genome shotgun (WGS) entry which is preliminary data.</text>
</comment>
<evidence type="ECO:0000313" key="9">
    <source>
        <dbReference type="Proteomes" id="UP000824540"/>
    </source>
</evidence>
<keyword evidence="1" id="KW-0479">Metal-binding</keyword>
<dbReference type="PANTHER" id="PTHR46134">
    <property type="entry name" value="DRONGO, ISOFORM F"/>
    <property type="match status" value="1"/>
</dbReference>
<dbReference type="InterPro" id="IPR037278">
    <property type="entry name" value="ARFGAP/RecO"/>
</dbReference>
<dbReference type="EMBL" id="JAFBMS010000023">
    <property type="protein sequence ID" value="KAG9343627.1"/>
    <property type="molecule type" value="Genomic_DNA"/>
</dbReference>
<name>A0A8T2P4P4_9TELE</name>
<dbReference type="AlphaFoldDB" id="A0A8T2P4P4"/>
<dbReference type="InterPro" id="IPR038508">
    <property type="entry name" value="ArfGAP_dom_sf"/>
</dbReference>
<dbReference type="Pfam" id="PF01412">
    <property type="entry name" value="ArfGap"/>
    <property type="match status" value="1"/>
</dbReference>
<accession>A0A8T2P4P4</accession>
<dbReference type="GO" id="GO:0008270">
    <property type="term" value="F:zinc ion binding"/>
    <property type="evidence" value="ECO:0007669"/>
    <property type="project" value="UniProtKB-KW"/>
</dbReference>
<dbReference type="OrthoDB" id="6036at2759"/>
<dbReference type="InterPro" id="IPR052248">
    <property type="entry name" value="Arf-GAP_FG-repeat_protein"/>
</dbReference>
<evidence type="ECO:0000259" key="7">
    <source>
        <dbReference type="PROSITE" id="PS50115"/>
    </source>
</evidence>
<evidence type="ECO:0000256" key="6">
    <source>
        <dbReference type="SAM" id="MobiDB-lite"/>
    </source>
</evidence>
<dbReference type="GO" id="GO:0031410">
    <property type="term" value="C:cytoplasmic vesicle"/>
    <property type="evidence" value="ECO:0007669"/>
    <property type="project" value="TreeGrafter"/>
</dbReference>
<dbReference type="PROSITE" id="PS50115">
    <property type="entry name" value="ARFGAP"/>
    <property type="match status" value="1"/>
</dbReference>
<dbReference type="GO" id="GO:0045109">
    <property type="term" value="P:intermediate filament organization"/>
    <property type="evidence" value="ECO:0007669"/>
    <property type="project" value="TreeGrafter"/>
</dbReference>
<feature type="compositionally biased region" description="Polar residues" evidence="6">
    <location>
        <begin position="183"/>
        <end position="195"/>
    </location>
</feature>
<dbReference type="GO" id="GO:0005096">
    <property type="term" value="F:GTPase activator activity"/>
    <property type="evidence" value="ECO:0007669"/>
    <property type="project" value="InterPro"/>
</dbReference>
<dbReference type="PANTHER" id="PTHR46134:SF3">
    <property type="entry name" value="ARFGAP WITH FG REPEATS 1"/>
    <property type="match status" value="1"/>
</dbReference>
<evidence type="ECO:0000256" key="4">
    <source>
        <dbReference type="ARBA" id="ARBA00022833"/>
    </source>
</evidence>
<keyword evidence="2" id="KW-0677">Repeat</keyword>
<dbReference type="GO" id="GO:0016020">
    <property type="term" value="C:membrane"/>
    <property type="evidence" value="ECO:0007669"/>
    <property type="project" value="TreeGrafter"/>
</dbReference>
<feature type="domain" description="Arf-GAP" evidence="7">
    <location>
        <begin position="48"/>
        <end position="125"/>
    </location>
</feature>
<keyword evidence="3 5" id="KW-0863">Zinc-finger</keyword>
<dbReference type="Proteomes" id="UP000824540">
    <property type="component" value="Unassembled WGS sequence"/>
</dbReference>
<dbReference type="InterPro" id="IPR001164">
    <property type="entry name" value="ArfGAP_dom"/>
</dbReference>
<sequence>MWRKGLWVTLCSDHTHYLFGHAHGRVYALPPAVSAPAMAVSAKRKQEEKHLKMLREMTSLPPNRKCFDCDQRGPTYANMTVGSFVCTTCSGILRGLNPPHRFCRQIWLGLYDDRTSAIPDFREPQKVKEFLQEKYEKKRWYVPLEQAKVVASVHASISGSSASSTSSTPEVRPLKTLLGDSAPTLSKTTPSQSPVANRAHQVQEKKFDLLNDLGGDIFAGPPSQVAGTNNFANFARFNNHPGGGVPSLPGPSPAPAGTVPAQTQPAAVGGDRYAALAELDSALSYSSSAGSGTPGNVFGAAVGVAPAPAQQILPSMPQGFGAPFGTGSMSMPAGFGNSAAYNLPTSFSGSFQQPLPGQGPFPQPAAYPLQPNGGAGCAPYGHGKPMVTPFGQVMSGPGVSSRSPSGTVPNRKLVHKPFLIVLCRHPATGGRSNPLHATAALPERHCSCSFLCDPITTAAAKTVGNERNGKHTWQQGRVHLDGLSPPVSHPLAAPTAPLQFLKYKMEKGKWLQKLKRSGERGRSRLRTSVLKEEEGQLGTDFLNLRVGRPSSDAAIH</sequence>
<dbReference type="Gene3D" id="1.10.220.150">
    <property type="entry name" value="Arf GTPase activating protein"/>
    <property type="match status" value="2"/>
</dbReference>
<evidence type="ECO:0000313" key="8">
    <source>
        <dbReference type="EMBL" id="KAG9343627.1"/>
    </source>
</evidence>
<organism evidence="8 9">
    <name type="scientific">Albula glossodonta</name>
    <name type="common">roundjaw bonefish</name>
    <dbReference type="NCBI Taxonomy" id="121402"/>
    <lineage>
        <taxon>Eukaryota</taxon>
        <taxon>Metazoa</taxon>
        <taxon>Chordata</taxon>
        <taxon>Craniata</taxon>
        <taxon>Vertebrata</taxon>
        <taxon>Euteleostomi</taxon>
        <taxon>Actinopterygii</taxon>
        <taxon>Neopterygii</taxon>
        <taxon>Teleostei</taxon>
        <taxon>Albuliformes</taxon>
        <taxon>Albulidae</taxon>
        <taxon>Albula</taxon>
    </lineage>
</organism>
<dbReference type="PRINTS" id="PR00405">
    <property type="entry name" value="REVINTRACTNG"/>
</dbReference>
<keyword evidence="4" id="KW-0862">Zinc</keyword>
<reference evidence="8" key="1">
    <citation type="thesis" date="2021" institute="BYU ScholarsArchive" country="Provo, UT, USA">
        <title>Applications of and Algorithms for Genome Assembly and Genomic Analyses with an Emphasis on Marine Teleosts.</title>
        <authorList>
            <person name="Pickett B.D."/>
        </authorList>
    </citation>
    <scope>NUCLEOTIDE SEQUENCE</scope>
    <source>
        <strain evidence="8">HI-2016</strain>
    </source>
</reference>